<proteinExistence type="predicted"/>
<accession>A0A0G0ZNC4</accession>
<evidence type="ECO:0000313" key="3">
    <source>
        <dbReference type="Proteomes" id="UP000033949"/>
    </source>
</evidence>
<dbReference type="AlphaFoldDB" id="A0A0G0ZNC4"/>
<sequence length="442" mass="42770">MALLLVVGVGASSASATLTVAALTVTSNGALTVEAAAASNTIYNAAQTSGTIAIGGTAGEGTITLGSSSATQIVNVGTGAGASTVNVATGAGANTVNIATGATAVKAVNIATGAIGGTVIIGNVTGATAVTVNTGTGHFTANTTDTGDVILNSDDTVLVDADGVLELNSSAGVISIGNDADAQNIGIGTGAAARTITVGNISDATAVNVNTGTGGMLVTTTGAGDFAVASGDDVTINGVGASDYTIGAATTTGTMTIGGSAQTGLITIRGGGVGNVNAIDLTAALGTVTTEAHGLDVVTTGTMGTSGNIVGVNSVLTPVGSGGTWASGVYGKVVQATAQRVSGYLSGGEFEVSNSFATASNEMFPLVLDANSNTYHPNSAYIWAQDFGDAKIPNLIKITGATIGTGNMVQTIVEATVASTHSLKIMINGTAYYIPLNTSQAF</sequence>
<reference evidence="2 3" key="1">
    <citation type="journal article" date="2015" name="Nature">
        <title>rRNA introns, odd ribosomes, and small enigmatic genomes across a large radiation of phyla.</title>
        <authorList>
            <person name="Brown C.T."/>
            <person name="Hug L.A."/>
            <person name="Thomas B.C."/>
            <person name="Sharon I."/>
            <person name="Castelle C.J."/>
            <person name="Singh A."/>
            <person name="Wilkins M.J."/>
            <person name="Williams K.H."/>
            <person name="Banfield J.F."/>
        </authorList>
    </citation>
    <scope>NUCLEOTIDE SEQUENCE [LARGE SCALE GENOMIC DNA]</scope>
</reference>
<feature type="chain" id="PRO_5005437394" evidence="1">
    <location>
        <begin position="17"/>
        <end position="442"/>
    </location>
</feature>
<keyword evidence="1" id="KW-0732">Signal</keyword>
<dbReference type="Proteomes" id="UP000033949">
    <property type="component" value="Unassembled WGS sequence"/>
</dbReference>
<dbReference type="EMBL" id="LCCC01000026">
    <property type="protein sequence ID" value="KKS23571.1"/>
    <property type="molecule type" value="Genomic_DNA"/>
</dbReference>
<feature type="signal peptide" evidence="1">
    <location>
        <begin position="1"/>
        <end position="16"/>
    </location>
</feature>
<name>A0A0G0ZNC4_9BACT</name>
<comment type="caution">
    <text evidence="2">The sequence shown here is derived from an EMBL/GenBank/DDBJ whole genome shotgun (WGS) entry which is preliminary data.</text>
</comment>
<gene>
    <name evidence="2" type="ORF">UU82_C0026G0004</name>
</gene>
<evidence type="ECO:0000256" key="1">
    <source>
        <dbReference type="SAM" id="SignalP"/>
    </source>
</evidence>
<dbReference type="PATRIC" id="fig|1618755.3.peg.471"/>
<organism evidence="2 3">
    <name type="scientific">Candidatus Nomurabacteria bacterium GW2011_GWC2_41_8</name>
    <dbReference type="NCBI Taxonomy" id="1618755"/>
    <lineage>
        <taxon>Bacteria</taxon>
        <taxon>Candidatus Nomuraibacteriota</taxon>
    </lineage>
</organism>
<evidence type="ECO:0000313" key="2">
    <source>
        <dbReference type="EMBL" id="KKS23571.1"/>
    </source>
</evidence>
<protein>
    <submittedName>
        <fullName evidence="2">Uncharacterized protein</fullName>
    </submittedName>
</protein>